<comment type="caution">
    <text evidence="9">The sequence shown here is derived from an EMBL/GenBank/DDBJ whole genome shotgun (WGS) entry which is preliminary data.</text>
</comment>
<evidence type="ECO:0000256" key="3">
    <source>
        <dbReference type="ARBA" id="ARBA00022692"/>
    </source>
</evidence>
<keyword evidence="3 6" id="KW-0812">Transmembrane</keyword>
<dbReference type="InterPro" id="IPR025857">
    <property type="entry name" value="MacB_PCD"/>
</dbReference>
<dbReference type="OrthoDB" id="5933722at2"/>
<dbReference type="EMBL" id="SODV01000002">
    <property type="protein sequence ID" value="TDW97409.1"/>
    <property type="molecule type" value="Genomic_DNA"/>
</dbReference>
<evidence type="ECO:0000256" key="5">
    <source>
        <dbReference type="ARBA" id="ARBA00023136"/>
    </source>
</evidence>
<gene>
    <name evidence="9" type="ORF">EDB95_5258</name>
</gene>
<dbReference type="Proteomes" id="UP000294498">
    <property type="component" value="Unassembled WGS sequence"/>
</dbReference>
<keyword evidence="4 6" id="KW-1133">Transmembrane helix</keyword>
<feature type="transmembrane region" description="Helical" evidence="6">
    <location>
        <begin position="21"/>
        <end position="42"/>
    </location>
</feature>
<comment type="subcellular location">
    <subcellularLocation>
        <location evidence="1">Cell membrane</location>
        <topology evidence="1">Multi-pass membrane protein</topology>
    </subcellularLocation>
</comment>
<evidence type="ECO:0000256" key="4">
    <source>
        <dbReference type="ARBA" id="ARBA00022989"/>
    </source>
</evidence>
<dbReference type="InterPro" id="IPR050250">
    <property type="entry name" value="Macrolide_Exporter_MacB"/>
</dbReference>
<reference evidence="9 10" key="1">
    <citation type="submission" date="2019-03" db="EMBL/GenBank/DDBJ databases">
        <title>Genomic Encyclopedia of Type Strains, Phase IV (KMG-IV): sequencing the most valuable type-strain genomes for metagenomic binning, comparative biology and taxonomic classification.</title>
        <authorList>
            <person name="Goeker M."/>
        </authorList>
    </citation>
    <scope>NUCLEOTIDE SEQUENCE [LARGE SCALE GENOMIC DNA]</scope>
    <source>
        <strain evidence="9 10">DSM 100059</strain>
    </source>
</reference>
<evidence type="ECO:0000313" key="10">
    <source>
        <dbReference type="Proteomes" id="UP000294498"/>
    </source>
</evidence>
<dbReference type="GO" id="GO:0005886">
    <property type="term" value="C:plasma membrane"/>
    <property type="evidence" value="ECO:0007669"/>
    <property type="project" value="UniProtKB-SubCell"/>
</dbReference>
<evidence type="ECO:0000259" key="8">
    <source>
        <dbReference type="Pfam" id="PF12704"/>
    </source>
</evidence>
<feature type="transmembrane region" description="Helical" evidence="6">
    <location>
        <begin position="432"/>
        <end position="456"/>
    </location>
</feature>
<dbReference type="Pfam" id="PF02687">
    <property type="entry name" value="FtsX"/>
    <property type="match status" value="2"/>
</dbReference>
<keyword evidence="5 6" id="KW-0472">Membrane</keyword>
<feature type="domain" description="MacB-like periplasmic core" evidence="8">
    <location>
        <begin position="20"/>
        <end position="236"/>
    </location>
</feature>
<evidence type="ECO:0000313" key="9">
    <source>
        <dbReference type="EMBL" id="TDW97409.1"/>
    </source>
</evidence>
<evidence type="ECO:0000259" key="7">
    <source>
        <dbReference type="Pfam" id="PF02687"/>
    </source>
</evidence>
<feature type="transmembrane region" description="Helical" evidence="6">
    <location>
        <begin position="689"/>
        <end position="713"/>
    </location>
</feature>
<dbReference type="Pfam" id="PF12704">
    <property type="entry name" value="MacB_PCD"/>
    <property type="match status" value="1"/>
</dbReference>
<feature type="transmembrane region" description="Helical" evidence="6">
    <location>
        <begin position="725"/>
        <end position="753"/>
    </location>
</feature>
<name>A0A4R8DI39_9BACT</name>
<proteinExistence type="predicted"/>
<dbReference type="GO" id="GO:0022857">
    <property type="term" value="F:transmembrane transporter activity"/>
    <property type="evidence" value="ECO:0007669"/>
    <property type="project" value="TreeGrafter"/>
</dbReference>
<keyword evidence="2" id="KW-1003">Cell membrane</keyword>
<protein>
    <submittedName>
        <fullName evidence="9">Putative ABC transport system permease protein</fullName>
    </submittedName>
</protein>
<evidence type="ECO:0000256" key="6">
    <source>
        <dbReference type="SAM" id="Phobius"/>
    </source>
</evidence>
<sequence>MLKNYLIVAFRNLWKNKGFSAINIAGLAVGLATCLLILFFVLDELGYDRYNEKADRIYRVDADLRFGGNHFVLAVDPDPMGPTLKKDYPEVEQYVRFRGYWNSFLVRKDNQNIQENNVIYADSTLFDVFTLPMIQGDPKTALVAPSSVVITESVARRYFNTDQAVGRVLTVNDSVPYKVTGVIRDMPTQSHFHFDIFISMASNPDSRQNIWVSNNYNTYIVLRKGADPKRLDAQFDGLVDRYLMPQAAQILNISADAFRKQGNFAHYMLTPLTSIHLHSNKTAELGANGDIQYIYIFSAAALFILLIACVNFMNLSTARSAGRAKEVGVRKTLGSLRQNLIGQFLTESILVSLMSLVLAMLLVELALGSFNHLAGKDMQLHLLDRPGLIGVLLGIALVVGLLAGAYPAFYLSSFRPIKVLKGVLSTGFRTGWLRSTLVVFQFSISIFLIVGTVVIYNQLQFIRHKDVGFNREQVLIVSNTQVLGKQATVFRNELLRLGGVEDVTVTGYLPTSSNRDDNPLFQDATLDPKKAISLQIWGVDEHYIPTLGMRMSEGRNFSSQFPTDSIGIIVNEAAVRLLGTTRPLDKNLYALRDFRGGNAPGNVQTLHIIGVVKDFNFNSLREVVTPLALYVGSAPGGVAIRMHTNDLPGLLDRVRNLWTSMAPSQPFSYSFMDDDFNRIYASEQRMGGIALFFASLAIFVACLGLFGLVTYAAEQRTKEVGIRKVLGASVANIVTLLSRDFLGLVVVSLLIAFPLAWWAMHHWLEDFAYHVSIGWWVFAASGAMALLIALGTVSFQAIKAALANPVKSLRTE</sequence>
<keyword evidence="10" id="KW-1185">Reference proteome</keyword>
<feature type="domain" description="ABC3 transporter permease C-terminal" evidence="7">
    <location>
        <begin position="299"/>
        <end position="413"/>
    </location>
</feature>
<feature type="domain" description="ABC3 transporter permease C-terminal" evidence="7">
    <location>
        <begin position="692"/>
        <end position="801"/>
    </location>
</feature>
<dbReference type="PANTHER" id="PTHR30572:SF18">
    <property type="entry name" value="ABC-TYPE MACROLIDE FAMILY EXPORT SYSTEM PERMEASE COMPONENT 2"/>
    <property type="match status" value="1"/>
</dbReference>
<accession>A0A4R8DI39</accession>
<dbReference type="RefSeq" id="WP_133999594.1">
    <property type="nucleotide sequence ID" value="NZ_SODV01000002.1"/>
</dbReference>
<feature type="transmembrane region" description="Helical" evidence="6">
    <location>
        <begin position="344"/>
        <end position="367"/>
    </location>
</feature>
<feature type="transmembrane region" description="Helical" evidence="6">
    <location>
        <begin position="387"/>
        <end position="411"/>
    </location>
</feature>
<evidence type="ECO:0000256" key="2">
    <source>
        <dbReference type="ARBA" id="ARBA00022475"/>
    </source>
</evidence>
<dbReference type="PANTHER" id="PTHR30572">
    <property type="entry name" value="MEMBRANE COMPONENT OF TRANSPORTER-RELATED"/>
    <property type="match status" value="1"/>
</dbReference>
<organism evidence="9 10">
    <name type="scientific">Dinghuibacter silviterrae</name>
    <dbReference type="NCBI Taxonomy" id="1539049"/>
    <lineage>
        <taxon>Bacteria</taxon>
        <taxon>Pseudomonadati</taxon>
        <taxon>Bacteroidota</taxon>
        <taxon>Chitinophagia</taxon>
        <taxon>Chitinophagales</taxon>
        <taxon>Chitinophagaceae</taxon>
        <taxon>Dinghuibacter</taxon>
    </lineage>
</organism>
<dbReference type="InterPro" id="IPR003838">
    <property type="entry name" value="ABC3_permease_C"/>
</dbReference>
<feature type="transmembrane region" description="Helical" evidence="6">
    <location>
        <begin position="293"/>
        <end position="315"/>
    </location>
</feature>
<feature type="transmembrane region" description="Helical" evidence="6">
    <location>
        <begin position="773"/>
        <end position="798"/>
    </location>
</feature>
<dbReference type="AlphaFoldDB" id="A0A4R8DI39"/>
<evidence type="ECO:0000256" key="1">
    <source>
        <dbReference type="ARBA" id="ARBA00004651"/>
    </source>
</evidence>